<dbReference type="FunFam" id="3.90.850.10:FF:000002">
    <property type="entry name" value="2-hydroxyhepta-2,4-diene-1,7-dioate isomerase"/>
    <property type="match status" value="1"/>
</dbReference>
<keyword evidence="9" id="KW-0614">Plasmid</keyword>
<dbReference type="RefSeq" id="WP_182015527.1">
    <property type="nucleotide sequence ID" value="NZ_CP055905.1"/>
</dbReference>
<evidence type="ECO:0000313" key="9">
    <source>
        <dbReference type="EMBL" id="QMR43149.1"/>
    </source>
</evidence>
<comment type="function">
    <text evidence="5">Decarboxylates OPET (5-oxo-pent-3-ene-1,2,5-tricarboxylic acid) into HHDD (2-hydroxy-hept-2,4-diene-1,7-dioate) and isomerizes it to OHED (2-oxo-hept-3-ene-1,7-dioate).</text>
</comment>
<comment type="catalytic activity">
    <reaction evidence="3">
        <text>(3E,5R)-5-carboxy-2-oxohept-3-enedioate + H(+) = (4Z)-2-oxohept-4-enedioate + CO2</text>
        <dbReference type="Rhea" id="RHEA:14397"/>
        <dbReference type="ChEBI" id="CHEBI:15378"/>
        <dbReference type="ChEBI" id="CHEBI:16526"/>
        <dbReference type="ChEBI" id="CHEBI:87491"/>
        <dbReference type="ChEBI" id="CHEBI:87507"/>
        <dbReference type="EC" id="4.1.1.68"/>
    </reaction>
</comment>
<dbReference type="GO" id="GO:0019752">
    <property type="term" value="P:carboxylic acid metabolic process"/>
    <property type="evidence" value="ECO:0007669"/>
    <property type="project" value="UniProtKB-ARBA"/>
</dbReference>
<dbReference type="InterPro" id="IPR011234">
    <property type="entry name" value="Fumarylacetoacetase-like_C"/>
</dbReference>
<dbReference type="AlphaFoldDB" id="A0AAP9R3L3"/>
<accession>A0AAP9R3L3</accession>
<evidence type="ECO:0000256" key="1">
    <source>
        <dbReference type="ARBA" id="ARBA00010211"/>
    </source>
</evidence>
<sequence>MRLLRYGPPGQEKPGLLDKQGNLRDLSAWVDDISADTLSPEMLARLASLSAEELPLVAGSPRLGPCVGGSRKFICVGLNYSDHAAETGTTVPPEPILFMKSPQAIVGPNDDVEIPRGSQKTDWEVELGVVVGKKAKYVSEAEAMEHVAGYCVINDLSERAFQIERQGQWMKGKSCDTFGPTGPWLVTQDDIPDPQNLRMWLDVDGHRYQNGSTTTMVYGVRYLVSYISQFMTLYPGDIISTGTPPGVGMGQTPPVYLKPGQTIRLGIERLGVQQQQTRAESGSSQ</sequence>
<dbReference type="GO" id="GO:0018800">
    <property type="term" value="F:5-oxopent-3-ene-1,2,5-tricarboxylate decarboxylase activity"/>
    <property type="evidence" value="ECO:0007669"/>
    <property type="project" value="UniProtKB-EC"/>
</dbReference>
<comment type="pathway">
    <text evidence="6">Aromatic compound metabolism; 4-hydroxyphenylacetate degradation; pyruvate and succinate semialdehyde from 4-hydroxyphenylacetate: step 4/7.</text>
</comment>
<feature type="domain" description="Fumarylacetoacetase-like C-terminal" evidence="8">
    <location>
        <begin position="72"/>
        <end position="275"/>
    </location>
</feature>
<evidence type="ECO:0000256" key="7">
    <source>
        <dbReference type="ARBA" id="ARBA00060680"/>
    </source>
</evidence>
<dbReference type="PANTHER" id="PTHR42796">
    <property type="entry name" value="FUMARYLACETOACETATE HYDROLASE DOMAIN-CONTAINING PROTEIN 2A-RELATED"/>
    <property type="match status" value="1"/>
</dbReference>
<dbReference type="GO" id="GO:0008704">
    <property type="term" value="F:5-carboxymethyl-2-hydroxymuconate delta-isomerase activity"/>
    <property type="evidence" value="ECO:0007669"/>
    <property type="project" value="UniProtKB-EC"/>
</dbReference>
<dbReference type="GO" id="GO:0016787">
    <property type="term" value="F:hydrolase activity"/>
    <property type="evidence" value="ECO:0007669"/>
    <property type="project" value="UniProtKB-KW"/>
</dbReference>
<evidence type="ECO:0000256" key="2">
    <source>
        <dbReference type="ARBA" id="ARBA00022723"/>
    </source>
</evidence>
<dbReference type="Pfam" id="PF01557">
    <property type="entry name" value="FAA_hydrolase"/>
    <property type="match status" value="1"/>
</dbReference>
<keyword evidence="9" id="KW-0378">Hydrolase</keyword>
<keyword evidence="2" id="KW-0479">Metal-binding</keyword>
<gene>
    <name evidence="9" type="ORF">HV331_27150</name>
</gene>
<organism evidence="9 10">
    <name type="scientific">Klebsiella aerogenes</name>
    <name type="common">Enterobacter aerogenes</name>
    <dbReference type="NCBI Taxonomy" id="548"/>
    <lineage>
        <taxon>Bacteria</taxon>
        <taxon>Pseudomonadati</taxon>
        <taxon>Pseudomonadota</taxon>
        <taxon>Gammaproteobacteria</taxon>
        <taxon>Enterobacterales</taxon>
        <taxon>Enterobacteriaceae</taxon>
        <taxon>Klebsiella/Raoultella group</taxon>
        <taxon>Klebsiella</taxon>
    </lineage>
</organism>
<evidence type="ECO:0000313" key="10">
    <source>
        <dbReference type="Proteomes" id="UP000514462"/>
    </source>
</evidence>
<dbReference type="EMBL" id="CP055905">
    <property type="protein sequence ID" value="QMR43149.1"/>
    <property type="molecule type" value="Genomic_DNA"/>
</dbReference>
<protein>
    <submittedName>
        <fullName evidence="9">Fumarylacetoacetate hydrolase family protein</fullName>
    </submittedName>
</protein>
<proteinExistence type="inferred from homology"/>
<evidence type="ECO:0000256" key="5">
    <source>
        <dbReference type="ARBA" id="ARBA00057150"/>
    </source>
</evidence>
<comment type="pathway">
    <text evidence="7">Aromatic compound metabolism; 4-hydroxyphenylacetate degradation; pyruvate and succinate semialdehyde from 4-hydroxyphenylacetate: step 5/7.</text>
</comment>
<dbReference type="InterPro" id="IPR051121">
    <property type="entry name" value="FAH"/>
</dbReference>
<reference evidence="10" key="1">
    <citation type="submission" date="2020-06" db="EMBL/GenBank/DDBJ databases">
        <title>REHAB project genomes.</title>
        <authorList>
            <person name="Shaw L.P."/>
        </authorList>
    </citation>
    <scope>NUCLEOTIDE SEQUENCE [LARGE SCALE GENOMIC DNA]</scope>
    <source>
        <strain evidence="10">RHBSTW-00938</strain>
        <plasmid evidence="10">prhbstw-00938_2</plasmid>
    </source>
</reference>
<evidence type="ECO:0000259" key="8">
    <source>
        <dbReference type="Pfam" id="PF01557"/>
    </source>
</evidence>
<evidence type="ECO:0000256" key="4">
    <source>
        <dbReference type="ARBA" id="ARBA00052790"/>
    </source>
</evidence>
<dbReference type="Gene3D" id="3.90.850.10">
    <property type="entry name" value="Fumarylacetoacetase-like, C-terminal domain"/>
    <property type="match status" value="1"/>
</dbReference>
<dbReference type="PANTHER" id="PTHR42796:SF4">
    <property type="entry name" value="FUMARYLACETOACETATE HYDROLASE DOMAIN-CONTAINING PROTEIN 2A"/>
    <property type="match status" value="1"/>
</dbReference>
<dbReference type="Proteomes" id="UP000514462">
    <property type="component" value="Plasmid pRHBSTW-00938_2"/>
</dbReference>
<comment type="catalytic activity">
    <reaction evidence="4">
        <text>(2E,4Z)-5-hydroxypenta-2,4-diene-1,2,5-tricarboxylate = (3E,5R)-5-carboxy-2-oxohept-3-enedioate</text>
        <dbReference type="Rhea" id="RHEA:18813"/>
        <dbReference type="ChEBI" id="CHEBI:47961"/>
        <dbReference type="ChEBI" id="CHEBI:87491"/>
        <dbReference type="EC" id="5.3.3.10"/>
    </reaction>
</comment>
<evidence type="ECO:0000256" key="6">
    <source>
        <dbReference type="ARBA" id="ARBA00060569"/>
    </source>
</evidence>
<name>A0AAP9R3L3_KLEAE</name>
<dbReference type="InterPro" id="IPR036663">
    <property type="entry name" value="Fumarylacetoacetase_C_sf"/>
</dbReference>
<evidence type="ECO:0000256" key="3">
    <source>
        <dbReference type="ARBA" id="ARBA00051258"/>
    </source>
</evidence>
<dbReference type="GO" id="GO:0046872">
    <property type="term" value="F:metal ion binding"/>
    <property type="evidence" value="ECO:0007669"/>
    <property type="project" value="UniProtKB-KW"/>
</dbReference>
<geneLocation type="plasmid" evidence="10">
    <name>prhbstw-00938_2</name>
</geneLocation>
<comment type="similarity">
    <text evidence="1">Belongs to the FAH family.</text>
</comment>
<dbReference type="SUPFAM" id="SSF56529">
    <property type="entry name" value="FAH"/>
    <property type="match status" value="1"/>
</dbReference>